<organism evidence="1 2">
    <name type="scientific">Caerostris extrusa</name>
    <name type="common">Bark spider</name>
    <name type="synonym">Caerostris bankana</name>
    <dbReference type="NCBI Taxonomy" id="172846"/>
    <lineage>
        <taxon>Eukaryota</taxon>
        <taxon>Metazoa</taxon>
        <taxon>Ecdysozoa</taxon>
        <taxon>Arthropoda</taxon>
        <taxon>Chelicerata</taxon>
        <taxon>Arachnida</taxon>
        <taxon>Araneae</taxon>
        <taxon>Araneomorphae</taxon>
        <taxon>Entelegynae</taxon>
        <taxon>Araneoidea</taxon>
        <taxon>Araneidae</taxon>
        <taxon>Caerostris</taxon>
    </lineage>
</organism>
<sequence length="167" mass="18869">MGDCNNVRCEFGIVGEYNIVRSFGIIGELKIVREEYLKGTRKSTGGEGGDAVAKKRNVSLQEMDDSSAKYEEVFKCTSKLLLFVEGRVKQVCPFGTSKNILEELETHFSEEKEDMLWRRRNVSCRRLMTSAKDAARKFRKCASKLLLFVEGRVKHVCPFGTSAGKVE</sequence>
<keyword evidence="2" id="KW-1185">Reference proteome</keyword>
<protein>
    <submittedName>
        <fullName evidence="1">Uncharacterized protein</fullName>
    </submittedName>
</protein>
<evidence type="ECO:0000313" key="2">
    <source>
        <dbReference type="Proteomes" id="UP001054945"/>
    </source>
</evidence>
<reference evidence="1 2" key="1">
    <citation type="submission" date="2021-06" db="EMBL/GenBank/DDBJ databases">
        <title>Caerostris extrusa draft genome.</title>
        <authorList>
            <person name="Kono N."/>
            <person name="Arakawa K."/>
        </authorList>
    </citation>
    <scope>NUCLEOTIDE SEQUENCE [LARGE SCALE GENOMIC DNA]</scope>
</reference>
<accession>A0AAV4M9T3</accession>
<dbReference type="Proteomes" id="UP001054945">
    <property type="component" value="Unassembled WGS sequence"/>
</dbReference>
<gene>
    <name evidence="1" type="ORF">CEXT_78551</name>
</gene>
<dbReference type="AlphaFoldDB" id="A0AAV4M9T3"/>
<proteinExistence type="predicted"/>
<name>A0AAV4M9T3_CAEEX</name>
<dbReference type="EMBL" id="BPLR01019556">
    <property type="protein sequence ID" value="GIX69202.1"/>
    <property type="molecule type" value="Genomic_DNA"/>
</dbReference>
<comment type="caution">
    <text evidence="1">The sequence shown here is derived from an EMBL/GenBank/DDBJ whole genome shotgun (WGS) entry which is preliminary data.</text>
</comment>
<evidence type="ECO:0000313" key="1">
    <source>
        <dbReference type="EMBL" id="GIX69202.1"/>
    </source>
</evidence>